<dbReference type="PANTHER" id="PTHR46796:SF15">
    <property type="entry name" value="BLL1074 PROTEIN"/>
    <property type="match status" value="1"/>
</dbReference>
<reference evidence="5" key="2">
    <citation type="submission" date="2020-09" db="EMBL/GenBank/DDBJ databases">
        <authorList>
            <person name="Sun Q."/>
            <person name="Ohkuma M."/>
        </authorList>
    </citation>
    <scope>NUCLEOTIDE SEQUENCE</scope>
    <source>
        <strain evidence="5">JCM 4490</strain>
    </source>
</reference>
<gene>
    <name evidence="5" type="ORF">GCM10010503_45930</name>
</gene>
<comment type="caution">
    <text evidence="5">The sequence shown here is derived from an EMBL/GenBank/DDBJ whole genome shotgun (WGS) entry which is preliminary data.</text>
</comment>
<accession>A0A918J9H1</accession>
<dbReference type="SMART" id="SM00342">
    <property type="entry name" value="HTH_ARAC"/>
    <property type="match status" value="1"/>
</dbReference>
<organism evidence="5 6">
    <name type="scientific">Streptomyces lucensis JCM 4490</name>
    <dbReference type="NCBI Taxonomy" id="1306176"/>
    <lineage>
        <taxon>Bacteria</taxon>
        <taxon>Bacillati</taxon>
        <taxon>Actinomycetota</taxon>
        <taxon>Actinomycetes</taxon>
        <taxon>Kitasatosporales</taxon>
        <taxon>Streptomycetaceae</taxon>
        <taxon>Streptomyces</taxon>
    </lineage>
</organism>
<evidence type="ECO:0000256" key="3">
    <source>
        <dbReference type="ARBA" id="ARBA00023163"/>
    </source>
</evidence>
<reference evidence="5" key="1">
    <citation type="journal article" date="2014" name="Int. J. Syst. Evol. Microbiol.">
        <title>Complete genome sequence of Corynebacterium casei LMG S-19264T (=DSM 44701T), isolated from a smear-ripened cheese.</title>
        <authorList>
            <consortium name="US DOE Joint Genome Institute (JGI-PGF)"/>
            <person name="Walter F."/>
            <person name="Albersmeier A."/>
            <person name="Kalinowski J."/>
            <person name="Ruckert C."/>
        </authorList>
    </citation>
    <scope>NUCLEOTIDE SEQUENCE</scope>
    <source>
        <strain evidence="5">JCM 4490</strain>
    </source>
</reference>
<evidence type="ECO:0000256" key="1">
    <source>
        <dbReference type="ARBA" id="ARBA00023015"/>
    </source>
</evidence>
<evidence type="ECO:0000259" key="4">
    <source>
        <dbReference type="PROSITE" id="PS01124"/>
    </source>
</evidence>
<evidence type="ECO:0000313" key="5">
    <source>
        <dbReference type="EMBL" id="GGW63642.1"/>
    </source>
</evidence>
<evidence type="ECO:0000256" key="2">
    <source>
        <dbReference type="ARBA" id="ARBA00023125"/>
    </source>
</evidence>
<name>A0A918J9H1_9ACTN</name>
<dbReference type="AlphaFoldDB" id="A0A918J9H1"/>
<dbReference type="SUPFAM" id="SSF46689">
    <property type="entry name" value="Homeodomain-like"/>
    <property type="match status" value="1"/>
</dbReference>
<protein>
    <submittedName>
        <fullName evidence="5">Transcriptional regulator, AraC</fullName>
    </submittedName>
</protein>
<dbReference type="GO" id="GO:0043565">
    <property type="term" value="F:sequence-specific DNA binding"/>
    <property type="evidence" value="ECO:0007669"/>
    <property type="project" value="InterPro"/>
</dbReference>
<evidence type="ECO:0000313" key="6">
    <source>
        <dbReference type="Proteomes" id="UP000620224"/>
    </source>
</evidence>
<dbReference type="InterPro" id="IPR009057">
    <property type="entry name" value="Homeodomain-like_sf"/>
</dbReference>
<keyword evidence="3" id="KW-0804">Transcription</keyword>
<dbReference type="PANTHER" id="PTHR46796">
    <property type="entry name" value="HTH-TYPE TRANSCRIPTIONAL ACTIVATOR RHAS-RELATED"/>
    <property type="match status" value="1"/>
</dbReference>
<dbReference type="Proteomes" id="UP000620224">
    <property type="component" value="Unassembled WGS sequence"/>
</dbReference>
<keyword evidence="1" id="KW-0805">Transcription regulation</keyword>
<keyword evidence="2" id="KW-0238">DNA-binding</keyword>
<dbReference type="EMBL" id="BMUE01000010">
    <property type="protein sequence ID" value="GGW63642.1"/>
    <property type="molecule type" value="Genomic_DNA"/>
</dbReference>
<dbReference type="PROSITE" id="PS01124">
    <property type="entry name" value="HTH_ARAC_FAMILY_2"/>
    <property type="match status" value="1"/>
</dbReference>
<dbReference type="GO" id="GO:0003700">
    <property type="term" value="F:DNA-binding transcription factor activity"/>
    <property type="evidence" value="ECO:0007669"/>
    <property type="project" value="InterPro"/>
</dbReference>
<sequence length="265" mass="28335">MPNATAEQALSTPEVLRPWIAGVRTLSVPEPAGEAFVHLPDAATKVVLRVAADGHRDVLAVGPRVRASYHEGKAHIACVELRLTPGTVRPLLGVPAAELVGRAVPLEALPGGTPRRLAAGLRWLAPEEAVPYLSGALPELLSAAVDPSRTALLRAGVDALSVRGDRTPAQVRDVARELAVSERLLRTLFTEGVGVSPKHYARIHRVRTVLTRAPGTRWSEVAAATGYYDQAHMTSDFRALMGVPPRSYFTGRLPASTPCRAGRRV</sequence>
<dbReference type="InterPro" id="IPR050204">
    <property type="entry name" value="AraC_XylS_family_regulators"/>
</dbReference>
<dbReference type="InterPro" id="IPR018060">
    <property type="entry name" value="HTH_AraC"/>
</dbReference>
<dbReference type="Gene3D" id="1.10.10.60">
    <property type="entry name" value="Homeodomain-like"/>
    <property type="match status" value="1"/>
</dbReference>
<dbReference type="Pfam" id="PF12833">
    <property type="entry name" value="HTH_18"/>
    <property type="match status" value="1"/>
</dbReference>
<dbReference type="RefSeq" id="WP_190017193.1">
    <property type="nucleotide sequence ID" value="NZ_BMUE01000010.1"/>
</dbReference>
<proteinExistence type="predicted"/>
<keyword evidence="6" id="KW-1185">Reference proteome</keyword>
<feature type="domain" description="HTH araC/xylS-type" evidence="4">
    <location>
        <begin position="154"/>
        <end position="251"/>
    </location>
</feature>